<dbReference type="InterPro" id="IPR047200">
    <property type="entry name" value="MFS_YcaD-like"/>
</dbReference>
<dbReference type="KEGG" id="ptn:PTRA_a1237"/>
<dbReference type="PANTHER" id="PTHR23521:SF3">
    <property type="entry name" value="MFS TRANSPORTER"/>
    <property type="match status" value="1"/>
</dbReference>
<feature type="transmembrane region" description="Helical" evidence="5">
    <location>
        <begin position="97"/>
        <end position="119"/>
    </location>
</feature>
<evidence type="ECO:0000313" key="7">
    <source>
        <dbReference type="EMBL" id="ALS32483.1"/>
    </source>
</evidence>
<feature type="transmembrane region" description="Helical" evidence="5">
    <location>
        <begin position="131"/>
        <end position="153"/>
    </location>
</feature>
<protein>
    <recommendedName>
        <fullName evidence="6">Major facilitator superfamily (MFS) profile domain-containing protein</fullName>
    </recommendedName>
</protein>
<sequence>MRATYISLLALFFSCFILLLGNGLLNVLLPVRMGLDGVDIDTIGMVLSLYFVGLLIGALYSINLIRRVGHIRMFAGCVALGAISVLMYSIYPSIILLAVMRVIIGFCNACAFTAMESWLSDSSTKQTRGKMLAVYNSVVLCGLFGGQFFMGLAEPQQSTLFVLVGILLCASVIPLIFSRHTGPTIQDVTAMPLLALYRISPLGVVTCFISGLIYSAIFNLLPVFALQYNIIEFQLSLYMGAAIFGAFLLQFPVGYFSDRYDRRSVLLILLCISVLADIAVVQFVSLNMIPALFIVTALTSGIIACTYPLSISEAFDRLKKSEMAAAMGSMILAFALGGIIGPYTTSVMMKEFGVNAMFYFMALVQLFLAVFVVYRMIKRPALPIDEQEVFVMQSPAISPAIEFDPRTEQEPESN</sequence>
<keyword evidence="2 5" id="KW-0812">Transmembrane</keyword>
<dbReference type="EMBL" id="CP011034">
    <property type="protein sequence ID" value="ALS32483.1"/>
    <property type="molecule type" value="Genomic_DNA"/>
</dbReference>
<dbReference type="InterPro" id="IPR036259">
    <property type="entry name" value="MFS_trans_sf"/>
</dbReference>
<name>A0A0U2NFH7_9GAMM</name>
<keyword evidence="4 5" id="KW-0472">Membrane</keyword>
<dbReference type="OrthoDB" id="9810614at2"/>
<dbReference type="Proteomes" id="UP000065261">
    <property type="component" value="Chromosome I"/>
</dbReference>
<feature type="transmembrane region" description="Helical" evidence="5">
    <location>
        <begin position="159"/>
        <end position="178"/>
    </location>
</feature>
<dbReference type="InterPro" id="IPR011701">
    <property type="entry name" value="MFS"/>
</dbReference>
<dbReference type="Pfam" id="PF00083">
    <property type="entry name" value="Sugar_tr"/>
    <property type="match status" value="1"/>
</dbReference>
<dbReference type="PROSITE" id="PS50850">
    <property type="entry name" value="MFS"/>
    <property type="match status" value="1"/>
</dbReference>
<dbReference type="SUPFAM" id="SSF103473">
    <property type="entry name" value="MFS general substrate transporter"/>
    <property type="match status" value="1"/>
</dbReference>
<feature type="transmembrane region" description="Helical" evidence="5">
    <location>
        <begin position="74"/>
        <end position="91"/>
    </location>
</feature>
<evidence type="ECO:0000256" key="3">
    <source>
        <dbReference type="ARBA" id="ARBA00022989"/>
    </source>
</evidence>
<dbReference type="GO" id="GO:0005886">
    <property type="term" value="C:plasma membrane"/>
    <property type="evidence" value="ECO:0007669"/>
    <property type="project" value="TreeGrafter"/>
</dbReference>
<keyword evidence="3 5" id="KW-1133">Transmembrane helix</keyword>
<dbReference type="Pfam" id="PF07690">
    <property type="entry name" value="MFS_1"/>
    <property type="match status" value="1"/>
</dbReference>
<proteinExistence type="predicted"/>
<dbReference type="InterPro" id="IPR005828">
    <property type="entry name" value="MFS_sugar_transport-like"/>
</dbReference>
<comment type="subcellular location">
    <subcellularLocation>
        <location evidence="1">Membrane</location>
    </subcellularLocation>
</comment>
<feature type="transmembrane region" description="Helical" evidence="5">
    <location>
        <begin position="199"/>
        <end position="221"/>
    </location>
</feature>
<dbReference type="InterPro" id="IPR020846">
    <property type="entry name" value="MFS_dom"/>
</dbReference>
<dbReference type="CDD" id="cd17477">
    <property type="entry name" value="MFS_YcaD_like"/>
    <property type="match status" value="1"/>
</dbReference>
<feature type="transmembrane region" description="Helical" evidence="5">
    <location>
        <begin position="356"/>
        <end position="374"/>
    </location>
</feature>
<organism evidence="7">
    <name type="scientific">Pseudoalteromonas translucida KMM 520</name>
    <dbReference type="NCBI Taxonomy" id="1315283"/>
    <lineage>
        <taxon>Bacteria</taxon>
        <taxon>Pseudomonadati</taxon>
        <taxon>Pseudomonadota</taxon>
        <taxon>Gammaproteobacteria</taxon>
        <taxon>Alteromonadales</taxon>
        <taxon>Pseudoalteromonadaceae</taxon>
        <taxon>Pseudoalteromonas</taxon>
    </lineage>
</organism>
<gene>
    <name evidence="7" type="ORF">PTRA_a1237</name>
</gene>
<evidence type="ECO:0000256" key="2">
    <source>
        <dbReference type="ARBA" id="ARBA00022692"/>
    </source>
</evidence>
<evidence type="ECO:0000256" key="4">
    <source>
        <dbReference type="ARBA" id="ARBA00023136"/>
    </source>
</evidence>
<dbReference type="AlphaFoldDB" id="A0A0U2NFH7"/>
<accession>A0A0U2NFH7</accession>
<feature type="transmembrane region" description="Helical" evidence="5">
    <location>
        <begin position="42"/>
        <end position="62"/>
    </location>
</feature>
<dbReference type="PANTHER" id="PTHR23521">
    <property type="entry name" value="TRANSPORTER MFS SUPERFAMILY"/>
    <property type="match status" value="1"/>
</dbReference>
<feature type="domain" description="Major facilitator superfamily (MFS) profile" evidence="6">
    <location>
        <begin position="7"/>
        <end position="380"/>
    </location>
</feature>
<dbReference type="RefSeq" id="WP_058372971.1">
    <property type="nucleotide sequence ID" value="NZ_CP011034.1"/>
</dbReference>
<dbReference type="PROSITE" id="PS51257">
    <property type="entry name" value="PROKAR_LIPOPROTEIN"/>
    <property type="match status" value="1"/>
</dbReference>
<dbReference type="GO" id="GO:0022857">
    <property type="term" value="F:transmembrane transporter activity"/>
    <property type="evidence" value="ECO:0007669"/>
    <property type="project" value="InterPro"/>
</dbReference>
<evidence type="ECO:0000256" key="1">
    <source>
        <dbReference type="ARBA" id="ARBA00004370"/>
    </source>
</evidence>
<feature type="transmembrane region" description="Helical" evidence="5">
    <location>
        <begin position="265"/>
        <end position="285"/>
    </location>
</feature>
<evidence type="ECO:0000313" key="8">
    <source>
        <dbReference type="Proteomes" id="UP000065261"/>
    </source>
</evidence>
<feature type="transmembrane region" description="Helical" evidence="5">
    <location>
        <begin position="233"/>
        <end position="253"/>
    </location>
</feature>
<dbReference type="Gene3D" id="1.20.1250.20">
    <property type="entry name" value="MFS general substrate transporter like domains"/>
    <property type="match status" value="2"/>
</dbReference>
<feature type="transmembrane region" description="Helical" evidence="5">
    <location>
        <begin position="291"/>
        <end position="311"/>
    </location>
</feature>
<feature type="transmembrane region" description="Helical" evidence="5">
    <location>
        <begin position="323"/>
        <end position="344"/>
    </location>
</feature>
<evidence type="ECO:0000256" key="5">
    <source>
        <dbReference type="SAM" id="Phobius"/>
    </source>
</evidence>
<reference evidence="7 8" key="1">
    <citation type="submission" date="2015-03" db="EMBL/GenBank/DDBJ databases">
        <authorList>
            <person name="Murphy D."/>
        </authorList>
    </citation>
    <scope>NUCLEOTIDE SEQUENCE [LARGE SCALE GENOMIC DNA]</scope>
    <source>
        <strain evidence="7 8">KMM 520</strain>
    </source>
</reference>
<dbReference type="PATRIC" id="fig|1315283.4.peg.1077"/>
<evidence type="ECO:0000259" key="6">
    <source>
        <dbReference type="PROSITE" id="PS50850"/>
    </source>
</evidence>